<reference evidence="2 3" key="1">
    <citation type="submission" date="2018-10" db="EMBL/GenBank/DDBJ databases">
        <title>Isolation from cow dung.</title>
        <authorList>
            <person name="Ling L."/>
        </authorList>
    </citation>
    <scope>NUCLEOTIDE SEQUENCE [LARGE SCALE GENOMIC DNA]</scope>
    <source>
        <strain evidence="2 3">NEAU-LL90</strain>
    </source>
</reference>
<gene>
    <name evidence="2" type="ORF">EBN03_32230</name>
</gene>
<dbReference type="RefSeq" id="WP_122191956.1">
    <property type="nucleotide sequence ID" value="NZ_RFFH01000028.1"/>
</dbReference>
<dbReference type="Proteomes" id="UP000279275">
    <property type="component" value="Unassembled WGS sequence"/>
</dbReference>
<keyword evidence="3" id="KW-1185">Reference proteome</keyword>
<name>A0A3M2KS62_9NOCA</name>
<feature type="region of interest" description="Disordered" evidence="1">
    <location>
        <begin position="46"/>
        <end position="84"/>
    </location>
</feature>
<organism evidence="2 3">
    <name type="scientific">Nocardia stercoris</name>
    <dbReference type="NCBI Taxonomy" id="2483361"/>
    <lineage>
        <taxon>Bacteria</taxon>
        <taxon>Bacillati</taxon>
        <taxon>Actinomycetota</taxon>
        <taxon>Actinomycetes</taxon>
        <taxon>Mycobacteriales</taxon>
        <taxon>Nocardiaceae</taxon>
        <taxon>Nocardia</taxon>
    </lineage>
</organism>
<protein>
    <submittedName>
        <fullName evidence="2">Uncharacterized protein</fullName>
    </submittedName>
</protein>
<accession>A0A3M2KS62</accession>
<evidence type="ECO:0000313" key="3">
    <source>
        <dbReference type="Proteomes" id="UP000279275"/>
    </source>
</evidence>
<proteinExistence type="predicted"/>
<dbReference type="EMBL" id="RFFH01000028">
    <property type="protein sequence ID" value="RMI27911.1"/>
    <property type="molecule type" value="Genomic_DNA"/>
</dbReference>
<comment type="caution">
    <text evidence="2">The sequence shown here is derived from an EMBL/GenBank/DDBJ whole genome shotgun (WGS) entry which is preliminary data.</text>
</comment>
<evidence type="ECO:0000256" key="1">
    <source>
        <dbReference type="SAM" id="MobiDB-lite"/>
    </source>
</evidence>
<feature type="compositionally biased region" description="Basic and acidic residues" evidence="1">
    <location>
        <begin position="57"/>
        <end position="78"/>
    </location>
</feature>
<evidence type="ECO:0000313" key="2">
    <source>
        <dbReference type="EMBL" id="RMI27911.1"/>
    </source>
</evidence>
<sequence>MAIESVTISIDSGELGILREAAARADMALAPYIIRSARAWAMLSDADRHARRPGQAAHDRREAEALLHEHRAAEAEARRRGHAA</sequence>
<dbReference type="AlphaFoldDB" id="A0A3M2KS62"/>